<name>A0A5B9E184_9GAMM</name>
<dbReference type="Proteomes" id="UP000321807">
    <property type="component" value="Chromosome"/>
</dbReference>
<evidence type="ECO:0008006" key="3">
    <source>
        <dbReference type="Google" id="ProtNLM"/>
    </source>
</evidence>
<dbReference type="InterPro" id="IPR025560">
    <property type="entry name" value="Imm22"/>
</dbReference>
<dbReference type="EMBL" id="CP042807">
    <property type="protein sequence ID" value="QEE24066.1"/>
    <property type="molecule type" value="Genomic_DNA"/>
</dbReference>
<gene>
    <name evidence="1" type="ORF">CS053_05785</name>
</gene>
<dbReference type="RefSeq" id="WP_147626732.1">
    <property type="nucleotide sequence ID" value="NZ_CP042807.1"/>
</dbReference>
<sequence length="126" mass="14376">MTAKKDPGIVSVWAGHFDDDDSLLSYVEKYYPDDDQLSTSRFLQDIPVGLYDEDFAEASFFDPENMEDTIDQHSYGRSFSIKLLEDMRHLSSDTNSLYLIYDINASNMGPTSGPLRFVGTYSYTKQ</sequence>
<evidence type="ECO:0000313" key="1">
    <source>
        <dbReference type="EMBL" id="QEE24066.1"/>
    </source>
</evidence>
<accession>A0A5B9E184</accession>
<dbReference type="Pfam" id="PF14112">
    <property type="entry name" value="DUF4284"/>
    <property type="match status" value="1"/>
</dbReference>
<dbReference type="KEGG" id="rgl:CS053_05785"/>
<protein>
    <recommendedName>
        <fullName evidence="3">Immunity protein 22</fullName>
    </recommendedName>
</protein>
<evidence type="ECO:0000313" key="2">
    <source>
        <dbReference type="Proteomes" id="UP000321807"/>
    </source>
</evidence>
<organism evidence="1 2">
    <name type="scientific">Rhodanobacter glycinis</name>
    <dbReference type="NCBI Taxonomy" id="582702"/>
    <lineage>
        <taxon>Bacteria</taxon>
        <taxon>Pseudomonadati</taxon>
        <taxon>Pseudomonadota</taxon>
        <taxon>Gammaproteobacteria</taxon>
        <taxon>Lysobacterales</taxon>
        <taxon>Rhodanobacteraceae</taxon>
        <taxon>Rhodanobacter</taxon>
    </lineage>
</organism>
<dbReference type="AlphaFoldDB" id="A0A5B9E184"/>
<reference evidence="1 2" key="1">
    <citation type="submission" date="2019-08" db="EMBL/GenBank/DDBJ databases">
        <title>Complete genome sequence of Rhodanobacter glycinis strain T01E-68 isolated from tomato root.</title>
        <authorList>
            <person name="Weon H.-Y."/>
            <person name="Lee S.A."/>
        </authorList>
    </citation>
    <scope>NUCLEOTIDE SEQUENCE [LARGE SCALE GENOMIC DNA]</scope>
    <source>
        <strain evidence="1 2">T01E-68</strain>
    </source>
</reference>
<proteinExistence type="predicted"/>